<name>A0ACB8Q4P9_9AGAM</name>
<sequence length="433" mass="47711">MSHSLSAPANCSDPDLYFYEKRRMPSVDASCFKRALCFRKDDINRGHWYEQLDSGLNHNRIIADKLFAMLLLERLFASLSSVGSRHVCHLPRFNKYHNGIKNAGLVTTMVGKWLAELVDDQRHAQPQLLIPALVLPARPAHLVLMVASANTVMYSLLRRFFPYELLDSPTPAPKRLRCERSPSIEVIDPPSTVQLPIFSGAACLLAIAVLGMAEHIGSWLPHGINGSQLIWLLRRVGTDVRLSDAFCLDRLAITERRLIVIFCHGATAHLEENDMFRPLAFEGKSQRERPRALNAGWSLTSSAGTVLLRVGEYRQMERKKVARVITSSTSVELSWILHTEVDRTGPTCLCGCPTGSVSGLVSGAGELTSGSTGRGEGSLAKGGRDDDDKGSGLDSWPRVSHWMAVGAGRPSMLTPQRSWSKGPGDRSTYDLKA</sequence>
<evidence type="ECO:0000313" key="1">
    <source>
        <dbReference type="EMBL" id="KAI0026746.1"/>
    </source>
</evidence>
<keyword evidence="2" id="KW-1185">Reference proteome</keyword>
<dbReference type="EMBL" id="MU274220">
    <property type="protein sequence ID" value="KAI0026746.1"/>
    <property type="molecule type" value="Genomic_DNA"/>
</dbReference>
<protein>
    <submittedName>
        <fullName evidence="1">Uncharacterized protein</fullName>
    </submittedName>
</protein>
<reference evidence="1" key="1">
    <citation type="submission" date="2021-02" db="EMBL/GenBank/DDBJ databases">
        <authorList>
            <consortium name="DOE Joint Genome Institute"/>
            <person name="Ahrendt S."/>
            <person name="Looney B.P."/>
            <person name="Miyauchi S."/>
            <person name="Morin E."/>
            <person name="Drula E."/>
            <person name="Courty P.E."/>
            <person name="Chicoki N."/>
            <person name="Fauchery L."/>
            <person name="Kohler A."/>
            <person name="Kuo A."/>
            <person name="Labutti K."/>
            <person name="Pangilinan J."/>
            <person name="Lipzen A."/>
            <person name="Riley R."/>
            <person name="Andreopoulos W."/>
            <person name="He G."/>
            <person name="Johnson J."/>
            <person name="Barry K.W."/>
            <person name="Grigoriev I.V."/>
            <person name="Nagy L."/>
            <person name="Hibbett D."/>
            <person name="Henrissat B."/>
            <person name="Matheny P.B."/>
            <person name="Labbe J."/>
            <person name="Martin F."/>
        </authorList>
    </citation>
    <scope>NUCLEOTIDE SEQUENCE</scope>
    <source>
        <strain evidence="1">EC-137</strain>
    </source>
</reference>
<evidence type="ECO:0000313" key="2">
    <source>
        <dbReference type="Proteomes" id="UP000814128"/>
    </source>
</evidence>
<gene>
    <name evidence="1" type="ORF">K488DRAFT_75112</name>
</gene>
<proteinExistence type="predicted"/>
<reference evidence="1" key="2">
    <citation type="journal article" date="2022" name="New Phytol.">
        <title>Evolutionary transition to the ectomycorrhizal habit in the genomes of a hyperdiverse lineage of mushroom-forming fungi.</title>
        <authorList>
            <person name="Looney B."/>
            <person name="Miyauchi S."/>
            <person name="Morin E."/>
            <person name="Drula E."/>
            <person name="Courty P.E."/>
            <person name="Kohler A."/>
            <person name="Kuo A."/>
            <person name="LaButti K."/>
            <person name="Pangilinan J."/>
            <person name="Lipzen A."/>
            <person name="Riley R."/>
            <person name="Andreopoulos W."/>
            <person name="He G."/>
            <person name="Johnson J."/>
            <person name="Nolan M."/>
            <person name="Tritt A."/>
            <person name="Barry K.W."/>
            <person name="Grigoriev I.V."/>
            <person name="Nagy L.G."/>
            <person name="Hibbett D."/>
            <person name="Henrissat B."/>
            <person name="Matheny P.B."/>
            <person name="Labbe J."/>
            <person name="Martin F.M."/>
        </authorList>
    </citation>
    <scope>NUCLEOTIDE SEQUENCE</scope>
    <source>
        <strain evidence="1">EC-137</strain>
    </source>
</reference>
<accession>A0ACB8Q4P9</accession>
<organism evidence="1 2">
    <name type="scientific">Vararia minispora EC-137</name>
    <dbReference type="NCBI Taxonomy" id="1314806"/>
    <lineage>
        <taxon>Eukaryota</taxon>
        <taxon>Fungi</taxon>
        <taxon>Dikarya</taxon>
        <taxon>Basidiomycota</taxon>
        <taxon>Agaricomycotina</taxon>
        <taxon>Agaricomycetes</taxon>
        <taxon>Russulales</taxon>
        <taxon>Lachnocladiaceae</taxon>
        <taxon>Vararia</taxon>
    </lineage>
</organism>
<comment type="caution">
    <text evidence="1">The sequence shown here is derived from an EMBL/GenBank/DDBJ whole genome shotgun (WGS) entry which is preliminary data.</text>
</comment>
<dbReference type="Proteomes" id="UP000814128">
    <property type="component" value="Unassembled WGS sequence"/>
</dbReference>